<feature type="region of interest" description="Disordered" evidence="5">
    <location>
        <begin position="726"/>
        <end position="792"/>
    </location>
</feature>
<reference evidence="7 8" key="1">
    <citation type="submission" date="2015-06" db="EMBL/GenBank/DDBJ databases">
        <title>Survival trade-offs in plant roots during colonization by closely related pathogenic and mutualistic fungi.</title>
        <authorList>
            <person name="Hacquard S."/>
            <person name="Kracher B."/>
            <person name="Hiruma K."/>
            <person name="Weinman A."/>
            <person name="Muench P."/>
            <person name="Garrido Oter R."/>
            <person name="Ver Loren van Themaat E."/>
            <person name="Dallerey J.-F."/>
            <person name="Damm U."/>
            <person name="Henrissat B."/>
            <person name="Lespinet O."/>
            <person name="Thon M."/>
            <person name="Kemen E."/>
            <person name="McHardy A.C."/>
            <person name="Schulze-Lefert P."/>
            <person name="O'Connell R.J."/>
        </authorList>
    </citation>
    <scope>NUCLEOTIDE SEQUENCE [LARGE SCALE GENOMIC DNA]</scope>
    <source>
        <strain evidence="7 8">0861</strain>
    </source>
</reference>
<feature type="compositionally biased region" description="Polar residues" evidence="5">
    <location>
        <begin position="597"/>
        <end position="613"/>
    </location>
</feature>
<dbReference type="Proteomes" id="UP000076552">
    <property type="component" value="Unassembled WGS sequence"/>
</dbReference>
<organism evidence="7 8">
    <name type="scientific">Colletotrichum tofieldiae</name>
    <dbReference type="NCBI Taxonomy" id="708197"/>
    <lineage>
        <taxon>Eukaryota</taxon>
        <taxon>Fungi</taxon>
        <taxon>Dikarya</taxon>
        <taxon>Ascomycota</taxon>
        <taxon>Pezizomycotina</taxon>
        <taxon>Sordariomycetes</taxon>
        <taxon>Hypocreomycetidae</taxon>
        <taxon>Glomerellales</taxon>
        <taxon>Glomerellaceae</taxon>
        <taxon>Colletotrichum</taxon>
        <taxon>Colletotrichum spaethianum species complex</taxon>
    </lineage>
</organism>
<evidence type="ECO:0000313" key="7">
    <source>
        <dbReference type="EMBL" id="KZL73445.1"/>
    </source>
</evidence>
<comment type="subcellular location">
    <subcellularLocation>
        <location evidence="1">Nucleus</location>
    </subcellularLocation>
</comment>
<dbReference type="PANTHER" id="PTHR46117:SF3">
    <property type="entry name" value="FI24210P1"/>
    <property type="match status" value="1"/>
</dbReference>
<feature type="domain" description="BHLH" evidence="6">
    <location>
        <begin position="551"/>
        <end position="659"/>
    </location>
</feature>
<feature type="region of interest" description="Disordered" evidence="5">
    <location>
        <begin position="435"/>
        <end position="458"/>
    </location>
</feature>
<dbReference type="Gene3D" id="4.10.280.10">
    <property type="entry name" value="Helix-loop-helix DNA-binding domain"/>
    <property type="match status" value="1"/>
</dbReference>
<dbReference type="CDD" id="cd11387">
    <property type="entry name" value="bHLHzip_USF_MITF"/>
    <property type="match status" value="1"/>
</dbReference>
<evidence type="ECO:0000256" key="3">
    <source>
        <dbReference type="ARBA" id="ARBA00023163"/>
    </source>
</evidence>
<dbReference type="Pfam" id="PF00010">
    <property type="entry name" value="HLH"/>
    <property type="match status" value="1"/>
</dbReference>
<accession>A0A161VQM9</accession>
<evidence type="ECO:0000256" key="5">
    <source>
        <dbReference type="SAM" id="MobiDB-lite"/>
    </source>
</evidence>
<feature type="compositionally biased region" description="Acidic residues" evidence="5">
    <location>
        <begin position="782"/>
        <end position="792"/>
    </location>
</feature>
<feature type="compositionally biased region" description="Gly residues" evidence="5">
    <location>
        <begin position="330"/>
        <end position="341"/>
    </location>
</feature>
<evidence type="ECO:0000313" key="8">
    <source>
        <dbReference type="Proteomes" id="UP000076552"/>
    </source>
</evidence>
<feature type="compositionally biased region" description="Low complexity" evidence="5">
    <location>
        <begin position="614"/>
        <end position="628"/>
    </location>
</feature>
<feature type="region of interest" description="Disordered" evidence="5">
    <location>
        <begin position="531"/>
        <end position="558"/>
    </location>
</feature>
<name>A0A161VQM9_9PEZI</name>
<feature type="compositionally biased region" description="Polar residues" evidence="5">
    <location>
        <begin position="441"/>
        <end position="454"/>
    </location>
</feature>
<dbReference type="InterPro" id="IPR011598">
    <property type="entry name" value="bHLH_dom"/>
</dbReference>
<dbReference type="SUPFAM" id="SSF47459">
    <property type="entry name" value="HLH, helix-loop-helix DNA-binding domain"/>
    <property type="match status" value="1"/>
</dbReference>
<proteinExistence type="predicted"/>
<dbReference type="PROSITE" id="PS50888">
    <property type="entry name" value="BHLH"/>
    <property type="match status" value="1"/>
</dbReference>
<protein>
    <submittedName>
        <fullName evidence="7">BHLH family transcription factor</fullName>
    </submittedName>
</protein>
<dbReference type="EMBL" id="LFIV01000044">
    <property type="protein sequence ID" value="KZL73445.1"/>
    <property type="molecule type" value="Genomic_DNA"/>
</dbReference>
<feature type="region of interest" description="Disordered" evidence="5">
    <location>
        <begin position="357"/>
        <end position="376"/>
    </location>
</feature>
<feature type="non-terminal residue" evidence="7">
    <location>
        <position position="792"/>
    </location>
</feature>
<feature type="region of interest" description="Disordered" evidence="5">
    <location>
        <begin position="1"/>
        <end position="34"/>
    </location>
</feature>
<comment type="caution">
    <text evidence="7">The sequence shown here is derived from an EMBL/GenBank/DDBJ whole genome shotgun (WGS) entry which is preliminary data.</text>
</comment>
<evidence type="ECO:0000256" key="4">
    <source>
        <dbReference type="ARBA" id="ARBA00023242"/>
    </source>
</evidence>
<evidence type="ECO:0000256" key="2">
    <source>
        <dbReference type="ARBA" id="ARBA00023015"/>
    </source>
</evidence>
<dbReference type="STRING" id="708197.A0A161VQM9"/>
<feature type="non-terminal residue" evidence="7">
    <location>
        <position position="1"/>
    </location>
</feature>
<dbReference type="GO" id="GO:0000978">
    <property type="term" value="F:RNA polymerase II cis-regulatory region sequence-specific DNA binding"/>
    <property type="evidence" value="ECO:0007669"/>
    <property type="project" value="TreeGrafter"/>
</dbReference>
<keyword evidence="3" id="KW-0804">Transcription</keyword>
<feature type="region of interest" description="Disordered" evidence="5">
    <location>
        <begin position="314"/>
        <end position="341"/>
    </location>
</feature>
<dbReference type="InterPro" id="IPR036638">
    <property type="entry name" value="HLH_DNA-bd_sf"/>
</dbReference>
<dbReference type="GO" id="GO:0000981">
    <property type="term" value="F:DNA-binding transcription factor activity, RNA polymerase II-specific"/>
    <property type="evidence" value="ECO:0007669"/>
    <property type="project" value="TreeGrafter"/>
</dbReference>
<feature type="region of interest" description="Disordered" evidence="5">
    <location>
        <begin position="597"/>
        <end position="645"/>
    </location>
</feature>
<sequence>EYQRQLKYGSRTKTTHARTHTYTPTHTGDAHHLGPLLDPPFFHRPRDEEKLLSASFSSFSSTTTAIVFFPPVQHQASSPLQRNNSRRAPTLLPTTHILIAQPSPAPRLLLLAPPLPLPLTHTTTPGSPTPHFHLVAAKTSQLSFFHLPPRPDNYEDLLLICSVPAATQAAITSTYLHTLCDRPTGRQRLLSLGSLPLTLASLRSPTPPYLLRAPFPPPRTIDCTALNGRVTTVLCAVGQHYIVPTLFPLLLVHTMAQHGFGQFNGGHGGGGSIDPNDLAMGGNYGSSYSNNYNSNSANNSNGFSSGSALFGDDELLDGLGSPTETQPGMHGHGQDFGGGGMSDMGMGFNQTVYGSHHGLDQNHINGYSNTPDGDPIQSPFVHSFNNSQFSQMHHRQTLGTSLQSPISYSGSPLAGSDLPGDGADANYLNAKNRARMAQAMQRKSSSTNTRSPMTPKSAMHSVPMATQEAVGFGPQSIRTQGIHEKSPSGGQWMQTPAGSMAASYGSGFSSPIQPGLAQLNEVMMKGGTSMPAKLGVQPGGAVSSQEMKRKRRRESHNLVERRRRDNINERIQDLSRLVPAHRLEDEKIRKMIQNGTPLSPTLSGISNPSQATSGLAGPGARRAAGATGNITTGLPLEDKDKGPNKGDILNGAVSWTRDLMWMLHLKLQQQEELMNVIAELGGHFPFELTEDEKRMQTELMEAISKNDAMGYSRTSGSGLRVPHHTDFRGEPVNGSGNSVEGVSVSPGDNNGTGLTNDLGAGNEFWNDPDDDDSGPASLNFKEEDEFGMDLTQ</sequence>
<feature type="compositionally biased region" description="Low complexity" evidence="5">
    <location>
        <begin position="731"/>
        <end position="747"/>
    </location>
</feature>
<keyword evidence="2" id="KW-0805">Transcription regulation</keyword>
<gene>
    <name evidence="7" type="ORF">CT0861_13141</name>
</gene>
<dbReference type="AlphaFoldDB" id="A0A161VQM9"/>
<feature type="compositionally biased region" description="Polar residues" evidence="5">
    <location>
        <begin position="362"/>
        <end position="371"/>
    </location>
</feature>
<dbReference type="PANTHER" id="PTHR46117">
    <property type="entry name" value="FI24210P1"/>
    <property type="match status" value="1"/>
</dbReference>
<dbReference type="GO" id="GO:0005634">
    <property type="term" value="C:nucleus"/>
    <property type="evidence" value="ECO:0007669"/>
    <property type="project" value="UniProtKB-SubCell"/>
</dbReference>
<keyword evidence="8" id="KW-1185">Reference proteome</keyword>
<keyword evidence="4" id="KW-0539">Nucleus</keyword>
<dbReference type="GO" id="GO:0046983">
    <property type="term" value="F:protein dimerization activity"/>
    <property type="evidence" value="ECO:0007669"/>
    <property type="project" value="InterPro"/>
</dbReference>
<evidence type="ECO:0000256" key="1">
    <source>
        <dbReference type="ARBA" id="ARBA00004123"/>
    </source>
</evidence>
<dbReference type="SMART" id="SM00353">
    <property type="entry name" value="HLH"/>
    <property type="match status" value="1"/>
</dbReference>
<evidence type="ECO:0000259" key="6">
    <source>
        <dbReference type="PROSITE" id="PS50888"/>
    </source>
</evidence>
<dbReference type="InterPro" id="IPR051732">
    <property type="entry name" value="USF"/>
</dbReference>